<accession>A0ABS4SQF1</accession>
<reference evidence="4 5" key="1">
    <citation type="submission" date="2021-03" db="EMBL/GenBank/DDBJ databases">
        <title>Genomic Encyclopedia of Type Strains, Phase III (KMG-III): the genomes of soil and plant-associated and newly described type strains.</title>
        <authorList>
            <person name="Whitman W."/>
        </authorList>
    </citation>
    <scope>NUCLEOTIDE SEQUENCE [LARGE SCALE GENOMIC DNA]</scope>
    <source>
        <strain evidence="4 5">IMMIB AFH-6</strain>
    </source>
</reference>
<gene>
    <name evidence="4" type="ORF">J2851_004577</name>
</gene>
<dbReference type="EMBL" id="JAGINP010000018">
    <property type="protein sequence ID" value="MBP2294781.1"/>
    <property type="molecule type" value="Genomic_DNA"/>
</dbReference>
<keyword evidence="3" id="KW-0408">Iron</keyword>
<name>A0ABS4SQF1_9PROT</name>
<keyword evidence="5" id="KW-1185">Reference proteome</keyword>
<proteinExistence type="inferred from homology"/>
<dbReference type="RefSeq" id="WP_209769083.1">
    <property type="nucleotide sequence ID" value="NZ_JAGINP010000018.1"/>
</dbReference>
<protein>
    <submittedName>
        <fullName evidence="4">Hemerythrin</fullName>
    </submittedName>
</protein>
<dbReference type="Gene3D" id="1.20.120.50">
    <property type="entry name" value="Hemerythrin-like"/>
    <property type="match status" value="1"/>
</dbReference>
<keyword evidence="2" id="KW-0479">Metal-binding</keyword>
<dbReference type="InterPro" id="IPR012827">
    <property type="entry name" value="Hemerythrin_metal-bd"/>
</dbReference>
<evidence type="ECO:0000313" key="5">
    <source>
        <dbReference type="Proteomes" id="UP000781958"/>
    </source>
</evidence>
<evidence type="ECO:0000256" key="3">
    <source>
        <dbReference type="ARBA" id="ARBA00023004"/>
    </source>
</evidence>
<comment type="caution">
    <text evidence="4">The sequence shown here is derived from an EMBL/GenBank/DDBJ whole genome shotgun (WGS) entry which is preliminary data.</text>
</comment>
<evidence type="ECO:0000313" key="4">
    <source>
        <dbReference type="EMBL" id="MBP2294781.1"/>
    </source>
</evidence>
<evidence type="ECO:0000256" key="1">
    <source>
        <dbReference type="ARBA" id="ARBA00010587"/>
    </source>
</evidence>
<sequence>MTHAVSGYTLQATGSDAIDAEHGAIMDILESLTRGGPVDTAGLVALRTELAHHFDTESAEMAVLPPDRREQHEHAHRSFLATVDSLAETARNGGTVSGDEVNRLMLWFIVHSNTADTELVETARRAAEPPPMIDMADWLASLDDPDLRDA</sequence>
<dbReference type="InterPro" id="IPR035938">
    <property type="entry name" value="Hemerythrin-like_sf"/>
</dbReference>
<organism evidence="4 5">
    <name type="scientific">Azospirillum rugosum</name>
    <dbReference type="NCBI Taxonomy" id="416170"/>
    <lineage>
        <taxon>Bacteria</taxon>
        <taxon>Pseudomonadati</taxon>
        <taxon>Pseudomonadota</taxon>
        <taxon>Alphaproteobacteria</taxon>
        <taxon>Rhodospirillales</taxon>
        <taxon>Azospirillaceae</taxon>
        <taxon>Azospirillum</taxon>
    </lineage>
</organism>
<evidence type="ECO:0000256" key="2">
    <source>
        <dbReference type="ARBA" id="ARBA00022723"/>
    </source>
</evidence>
<dbReference type="CDD" id="cd12107">
    <property type="entry name" value="Hemerythrin"/>
    <property type="match status" value="1"/>
</dbReference>
<comment type="similarity">
    <text evidence="1">Belongs to the hemerythrin family.</text>
</comment>
<dbReference type="SUPFAM" id="SSF47188">
    <property type="entry name" value="Hemerythrin-like"/>
    <property type="match status" value="1"/>
</dbReference>
<dbReference type="Proteomes" id="UP000781958">
    <property type="component" value="Unassembled WGS sequence"/>
</dbReference>